<reference evidence="2" key="1">
    <citation type="journal article" date="2016" name="Genome Announc.">
        <title>Draft Genome Sequences of Five Rapidly Growing Mycobacterium Species, M. thermoresistibile, M. fortuitum subsp. acetamidolyticum, M. canariasense, M. brisbanense, and M. novocastrense.</title>
        <authorList>
            <person name="Katahira K."/>
            <person name="Ogura Y."/>
            <person name="Gotoh Y."/>
            <person name="Hayashi T."/>
        </authorList>
    </citation>
    <scope>NUCLEOTIDE SEQUENCE [LARGE SCALE GENOMIC DNA]</scope>
    <source>
        <strain evidence="2">JCM15654</strain>
    </source>
</reference>
<sequence>MMLSDKDMLELVRTLPRPPLWDREAFVQCIADMRGRPITLVATQPGLVVHSLCGLWLASEDGDVILYEQGASDFRVDQAVYHQIGHMILGHHSGGRAQSRDVRVESAWRRRLPDLAPELVSTVMGSKDYGDEQEYEADLFALLVMNAANGAEHSMIRRMPSTSTVSRSQQQGRECAPSPTADADLALVHRFARELKVACDDLQDEPFNPKARARLMRLILQDSKAADEANKRLLRLRMRAVR</sequence>
<accession>A0A100W056</accession>
<evidence type="ECO:0008006" key="3">
    <source>
        <dbReference type="Google" id="ProtNLM"/>
    </source>
</evidence>
<dbReference type="STRING" id="146020.RMCB_3172"/>
<reference evidence="2" key="2">
    <citation type="submission" date="2016-02" db="EMBL/GenBank/DDBJ databases">
        <title>Draft genome sequence of five rapidly growing Mycobacterium species.</title>
        <authorList>
            <person name="Katahira K."/>
            <person name="Gotou Y."/>
            <person name="Iida K."/>
            <person name="Ogura Y."/>
            <person name="Hayashi T."/>
        </authorList>
    </citation>
    <scope>NUCLEOTIDE SEQUENCE [LARGE SCALE GENOMIC DNA]</scope>
    <source>
        <strain evidence="2">JCM15654</strain>
    </source>
</reference>
<gene>
    <name evidence="1" type="ORF">RMCB_3172</name>
</gene>
<organism evidence="1 2">
    <name type="scientific">Mycolicibacterium brisbanense</name>
    <dbReference type="NCBI Taxonomy" id="146020"/>
    <lineage>
        <taxon>Bacteria</taxon>
        <taxon>Bacillati</taxon>
        <taxon>Actinomycetota</taxon>
        <taxon>Actinomycetes</taxon>
        <taxon>Mycobacteriales</taxon>
        <taxon>Mycobacteriaceae</taxon>
        <taxon>Mycolicibacterium</taxon>
    </lineage>
</organism>
<protein>
    <recommendedName>
        <fullName evidence="3">IrrE N-terminal-like domain-containing protein</fullName>
    </recommendedName>
</protein>
<evidence type="ECO:0000313" key="2">
    <source>
        <dbReference type="Proteomes" id="UP000069620"/>
    </source>
</evidence>
<name>A0A100W056_9MYCO</name>
<proteinExistence type="predicted"/>
<dbReference type="EMBL" id="BCSX01000024">
    <property type="protein sequence ID" value="GAS89076.1"/>
    <property type="molecule type" value="Genomic_DNA"/>
</dbReference>
<keyword evidence="2" id="KW-1185">Reference proteome</keyword>
<dbReference type="AlphaFoldDB" id="A0A100W056"/>
<evidence type="ECO:0000313" key="1">
    <source>
        <dbReference type="EMBL" id="GAS89076.1"/>
    </source>
</evidence>
<dbReference type="Proteomes" id="UP000069620">
    <property type="component" value="Unassembled WGS sequence"/>
</dbReference>
<comment type="caution">
    <text evidence="1">The sequence shown here is derived from an EMBL/GenBank/DDBJ whole genome shotgun (WGS) entry which is preliminary data.</text>
</comment>